<dbReference type="Proteomes" id="UP000600547">
    <property type="component" value="Unassembled WGS sequence"/>
</dbReference>
<organism evidence="1 2">
    <name type="scientific">Deinococcus arenae</name>
    <dbReference type="NCBI Taxonomy" id="1452751"/>
    <lineage>
        <taxon>Bacteria</taxon>
        <taxon>Thermotogati</taxon>
        <taxon>Deinococcota</taxon>
        <taxon>Deinococci</taxon>
        <taxon>Deinococcales</taxon>
        <taxon>Deinococcaceae</taxon>
        <taxon>Deinococcus</taxon>
    </lineage>
</organism>
<keyword evidence="2" id="KW-1185">Reference proteome</keyword>
<evidence type="ECO:0000313" key="1">
    <source>
        <dbReference type="EMBL" id="GGM45545.1"/>
    </source>
</evidence>
<proteinExistence type="predicted"/>
<name>A0A8H9L903_9DEIO</name>
<dbReference type="EMBL" id="BMQG01000006">
    <property type="protein sequence ID" value="GGM45545.1"/>
    <property type="molecule type" value="Genomic_DNA"/>
</dbReference>
<dbReference type="AlphaFoldDB" id="A0A8H9L903"/>
<sequence length="188" mass="21046">MSRWQFLRWLEPRGVLFHGSPQSGLTVFKPRAPHDLSADDFSKRTGVFATSDALWALMYALRDRRRARRMLNAALQVQQAGGWSGTGYFLSLAPQPDVTVTRGHELLAPGVVYVLPPDGFDLMPPYDWLGQGRVREPHLLCPHPVRALMAVPVTPADFPLTVRLHDADRVDAHCAADPWGFPWLETPS</sequence>
<dbReference type="RefSeq" id="WP_229781188.1">
    <property type="nucleotide sequence ID" value="NZ_BMQG01000006.1"/>
</dbReference>
<reference evidence="2" key="1">
    <citation type="journal article" date="2019" name="Int. J. Syst. Evol. Microbiol.">
        <title>The Global Catalogue of Microorganisms (GCM) 10K type strain sequencing project: providing services to taxonomists for standard genome sequencing and annotation.</title>
        <authorList>
            <consortium name="The Broad Institute Genomics Platform"/>
            <consortium name="The Broad Institute Genome Sequencing Center for Infectious Disease"/>
            <person name="Wu L."/>
            <person name="Ma J."/>
        </authorList>
    </citation>
    <scope>NUCLEOTIDE SEQUENCE [LARGE SCALE GENOMIC DNA]</scope>
    <source>
        <strain evidence="2">JCM 31047</strain>
    </source>
</reference>
<comment type="caution">
    <text evidence="1">The sequence shown here is derived from an EMBL/GenBank/DDBJ whole genome shotgun (WGS) entry which is preliminary data.</text>
</comment>
<gene>
    <name evidence="1" type="ORF">GCM10008956_22260</name>
</gene>
<evidence type="ECO:0000313" key="2">
    <source>
        <dbReference type="Proteomes" id="UP000600547"/>
    </source>
</evidence>
<accession>A0A8H9L903</accession>
<protein>
    <submittedName>
        <fullName evidence="1">Uncharacterized protein</fullName>
    </submittedName>
</protein>